<dbReference type="EMBL" id="RAQU01000131">
    <property type="protein sequence ID" value="RKK02722.1"/>
    <property type="molecule type" value="Genomic_DNA"/>
</dbReference>
<name>A0A3A9J8C5_9PROT</name>
<evidence type="ECO:0000313" key="3">
    <source>
        <dbReference type="EMBL" id="RMI26341.1"/>
    </source>
</evidence>
<evidence type="ECO:0000313" key="2">
    <source>
        <dbReference type="EMBL" id="RKK02722.1"/>
    </source>
</evidence>
<protein>
    <submittedName>
        <fullName evidence="2">Uncharacterized protein</fullName>
    </submittedName>
</protein>
<evidence type="ECO:0000313" key="4">
    <source>
        <dbReference type="Proteomes" id="UP000274097"/>
    </source>
</evidence>
<keyword evidence="4" id="KW-1185">Reference proteome</keyword>
<organism evidence="2 5">
    <name type="scientific">Teichococcus wenyumeiae</name>
    <dbReference type="NCBI Taxonomy" id="2478470"/>
    <lineage>
        <taxon>Bacteria</taxon>
        <taxon>Pseudomonadati</taxon>
        <taxon>Pseudomonadota</taxon>
        <taxon>Alphaproteobacteria</taxon>
        <taxon>Acetobacterales</taxon>
        <taxon>Roseomonadaceae</taxon>
        <taxon>Roseomonas</taxon>
    </lineage>
</organism>
<dbReference type="InParanoid" id="A0A3A9J8C5"/>
<reference evidence="2 5" key="1">
    <citation type="submission" date="2018-09" db="EMBL/GenBank/DDBJ databases">
        <title>Roseomonas sp. nov., isolated from feces of Tibetan antelopes in the Qinghai-Tibet plateau, China.</title>
        <authorList>
            <person name="Tian Z."/>
        </authorList>
    </citation>
    <scope>NUCLEOTIDE SEQUENCE [LARGE SCALE GENOMIC DNA]</scope>
    <source>
        <strain evidence="3 4">Z23</strain>
        <strain evidence="2 5">Z24</strain>
    </source>
</reference>
<dbReference type="EMBL" id="RFLX01000002">
    <property type="protein sequence ID" value="RMI26341.1"/>
    <property type="molecule type" value="Genomic_DNA"/>
</dbReference>
<evidence type="ECO:0000313" key="5">
    <source>
        <dbReference type="Proteomes" id="UP000278036"/>
    </source>
</evidence>
<dbReference type="AlphaFoldDB" id="A0A3A9J8C5"/>
<dbReference type="Proteomes" id="UP000274097">
    <property type="component" value="Unassembled WGS sequence"/>
</dbReference>
<accession>A0A3A9J8C5</accession>
<feature type="region of interest" description="Disordered" evidence="1">
    <location>
        <begin position="1"/>
        <end position="60"/>
    </location>
</feature>
<comment type="caution">
    <text evidence="2">The sequence shown here is derived from an EMBL/GenBank/DDBJ whole genome shotgun (WGS) entry which is preliminary data.</text>
</comment>
<proteinExistence type="predicted"/>
<dbReference type="Proteomes" id="UP000278036">
    <property type="component" value="Unassembled WGS sequence"/>
</dbReference>
<evidence type="ECO:0000256" key="1">
    <source>
        <dbReference type="SAM" id="MobiDB-lite"/>
    </source>
</evidence>
<dbReference type="RefSeq" id="WP_120639701.1">
    <property type="nucleotide sequence ID" value="NZ_RAQU01000131.1"/>
</dbReference>
<sequence>MAEAKKDAERDADDTASGTIQEPIPPGEPQPGDMNELAGNLGGPIDVFPGRPRKPLQQQE</sequence>
<gene>
    <name evidence="2" type="ORF">D6Z83_18320</name>
    <name evidence="3" type="ORF">EBE87_03375</name>
</gene>